<name>A0ABW5VFX7_9FLAO</name>
<evidence type="ECO:0000313" key="1">
    <source>
        <dbReference type="EMBL" id="MFD2790215.1"/>
    </source>
</evidence>
<keyword evidence="2" id="KW-1185">Reference proteome</keyword>
<gene>
    <name evidence="1" type="ORF">ACFS1K_10605</name>
</gene>
<dbReference type="Proteomes" id="UP001597532">
    <property type="component" value="Unassembled WGS sequence"/>
</dbReference>
<accession>A0ABW5VFX7</accession>
<comment type="caution">
    <text evidence="1">The sequence shown here is derived from an EMBL/GenBank/DDBJ whole genome shotgun (WGS) entry which is preliminary data.</text>
</comment>
<dbReference type="EMBL" id="JBHUOK010000030">
    <property type="protein sequence ID" value="MFD2790215.1"/>
    <property type="molecule type" value="Genomic_DNA"/>
</dbReference>
<proteinExistence type="predicted"/>
<reference evidence="2" key="1">
    <citation type="journal article" date="2019" name="Int. J. Syst. Evol. Microbiol.">
        <title>The Global Catalogue of Microorganisms (GCM) 10K type strain sequencing project: providing services to taxonomists for standard genome sequencing and annotation.</title>
        <authorList>
            <consortium name="The Broad Institute Genomics Platform"/>
            <consortium name="The Broad Institute Genome Sequencing Center for Infectious Disease"/>
            <person name="Wu L."/>
            <person name="Ma J."/>
        </authorList>
    </citation>
    <scope>NUCLEOTIDE SEQUENCE [LARGE SCALE GENOMIC DNA]</scope>
    <source>
        <strain evidence="2">KCTC 52924</strain>
    </source>
</reference>
<protein>
    <recommendedName>
        <fullName evidence="3">DKNYY family protein</fullName>
    </recommendedName>
</protein>
<evidence type="ECO:0008006" key="3">
    <source>
        <dbReference type="Google" id="ProtNLM"/>
    </source>
</evidence>
<organism evidence="1 2">
    <name type="scientific">Arenibacter antarcticus</name>
    <dbReference type="NCBI Taxonomy" id="2040469"/>
    <lineage>
        <taxon>Bacteria</taxon>
        <taxon>Pseudomonadati</taxon>
        <taxon>Bacteroidota</taxon>
        <taxon>Flavobacteriia</taxon>
        <taxon>Flavobacteriales</taxon>
        <taxon>Flavobacteriaceae</taxon>
        <taxon>Arenibacter</taxon>
    </lineage>
</organism>
<dbReference type="RefSeq" id="WP_251805767.1">
    <property type="nucleotide sequence ID" value="NZ_CP166679.1"/>
</dbReference>
<sequence>MMTNFLRKTIVLALIIQTGFQYSIYGQSPVTLENGALKAMFIDNSSYGLHKKGYNGIANLFHNNQDSTLFVPEFAGVNLEHIFGGDSLTSLFEPRRQPMTLKKISDTEIQLHQPKTSISKVESYTVFQLVDPHYIDVEFRFIVHDRDMFNQGYVGFFWASYINSPKILGINFKGKKNVRDTSEWEYAYSGEHGENGTHIRDSDNYDFYIAPNFNIDLLVEVSEVFFTEPYYYGRFHNMVFAYLFDDPKEGVIRFSKSPSGAGKGKPAWDFHYILPDFEIKKEYSIKWRVLYKKWEGEKDMEMEYEKWAKKVK</sequence>
<evidence type="ECO:0000313" key="2">
    <source>
        <dbReference type="Proteomes" id="UP001597532"/>
    </source>
</evidence>